<keyword evidence="1" id="KW-0645">Protease</keyword>
<feature type="compositionally biased region" description="Basic residues" evidence="3">
    <location>
        <begin position="9"/>
        <end position="38"/>
    </location>
</feature>
<dbReference type="Gene3D" id="3.40.395.10">
    <property type="entry name" value="Adenoviral Proteinase, Chain A"/>
    <property type="match status" value="1"/>
</dbReference>
<feature type="compositionally biased region" description="Basic and acidic residues" evidence="3">
    <location>
        <begin position="39"/>
        <end position="48"/>
    </location>
</feature>
<dbReference type="InterPro" id="IPR038765">
    <property type="entry name" value="Papain-like_cys_pep_sf"/>
</dbReference>
<dbReference type="Pfam" id="PF02902">
    <property type="entry name" value="Peptidase_C48"/>
    <property type="match status" value="1"/>
</dbReference>
<dbReference type="GO" id="GO:0006508">
    <property type="term" value="P:proteolysis"/>
    <property type="evidence" value="ECO:0007669"/>
    <property type="project" value="UniProtKB-KW"/>
</dbReference>
<name>A0A6C0C3Y2_9ZZZZ</name>
<dbReference type="PROSITE" id="PS50600">
    <property type="entry name" value="ULP_PROTEASE"/>
    <property type="match status" value="1"/>
</dbReference>
<evidence type="ECO:0000256" key="2">
    <source>
        <dbReference type="ARBA" id="ARBA00022801"/>
    </source>
</evidence>
<dbReference type="GO" id="GO:0008234">
    <property type="term" value="F:cysteine-type peptidase activity"/>
    <property type="evidence" value="ECO:0007669"/>
    <property type="project" value="InterPro"/>
</dbReference>
<feature type="domain" description="Ubiquitin-like protease family profile" evidence="4">
    <location>
        <begin position="118"/>
        <end position="287"/>
    </location>
</feature>
<accession>A0A6C0C3Y2</accession>
<proteinExistence type="predicted"/>
<dbReference type="InterPro" id="IPR003653">
    <property type="entry name" value="Peptidase_C48_C"/>
</dbReference>
<dbReference type="EMBL" id="MN739317">
    <property type="protein sequence ID" value="QHS98469.1"/>
    <property type="molecule type" value="Genomic_DNA"/>
</dbReference>
<feature type="region of interest" description="Disordered" evidence="3">
    <location>
        <begin position="1"/>
        <end position="48"/>
    </location>
</feature>
<keyword evidence="2" id="KW-0378">Hydrolase</keyword>
<evidence type="ECO:0000256" key="3">
    <source>
        <dbReference type="SAM" id="MobiDB-lite"/>
    </source>
</evidence>
<evidence type="ECO:0000313" key="5">
    <source>
        <dbReference type="EMBL" id="QHS98469.1"/>
    </source>
</evidence>
<dbReference type="AlphaFoldDB" id="A0A6C0C3Y2"/>
<evidence type="ECO:0000259" key="4">
    <source>
        <dbReference type="PROSITE" id="PS50600"/>
    </source>
</evidence>
<dbReference type="SUPFAM" id="SSF54001">
    <property type="entry name" value="Cysteine proteinases"/>
    <property type="match status" value="1"/>
</dbReference>
<reference evidence="5" key="1">
    <citation type="journal article" date="2020" name="Nature">
        <title>Giant virus diversity and host interactions through global metagenomics.</title>
        <authorList>
            <person name="Schulz F."/>
            <person name="Roux S."/>
            <person name="Paez-Espino D."/>
            <person name="Jungbluth S."/>
            <person name="Walsh D.A."/>
            <person name="Denef V.J."/>
            <person name="McMahon K.D."/>
            <person name="Konstantinidis K.T."/>
            <person name="Eloe-Fadrosh E.A."/>
            <person name="Kyrpides N.C."/>
            <person name="Woyke T."/>
        </authorList>
    </citation>
    <scope>NUCLEOTIDE SEQUENCE</scope>
    <source>
        <strain evidence="5">GVMAG-M-3300020185-18</strain>
    </source>
</reference>
<organism evidence="5">
    <name type="scientific">viral metagenome</name>
    <dbReference type="NCBI Taxonomy" id="1070528"/>
    <lineage>
        <taxon>unclassified sequences</taxon>
        <taxon>metagenomes</taxon>
        <taxon>organismal metagenomes</taxon>
    </lineage>
</organism>
<sequence>MEKMIGVLQRKRRRKRTKKRGRKTRKKKRERRRTKKLSNGKDDRCAPKNKSDRLPYTCYTKEDLHKLKNIWNSRHPDVKILSNDPKEIWKGLKVNLGNSCKRESCWLDQQFIKNNIDKSILKNTFRPQRPKQWKKNPDEWLNSVDIMKFMKQYENLHKDFDFMGPSPIDYDTHLVSDECVWEELCKFNLKKIINSGKTKIGIIFNLDPHFKGGSHWVGLFINTKKKCIYYFDSYGERIPSRINKFVKTVINQSSNIGKQYNFKENKMRHQYSNTECGMFCLHFIRSMILYDNWKELTTKKLTDKEMLRLRKVYYNP</sequence>
<protein>
    <recommendedName>
        <fullName evidence="4">Ubiquitin-like protease family profile domain-containing protein</fullName>
    </recommendedName>
</protein>
<evidence type="ECO:0000256" key="1">
    <source>
        <dbReference type="ARBA" id="ARBA00022670"/>
    </source>
</evidence>